<dbReference type="EMBL" id="CP074352">
    <property type="protein sequence ID" value="UYU30652.1"/>
    <property type="molecule type" value="Genomic_DNA"/>
</dbReference>
<dbReference type="PANTHER" id="PTHR37024:SF5">
    <property type="entry name" value="IMPA N-TERMINAL DOMAIN-CONTAINING PROTEIN"/>
    <property type="match status" value="1"/>
</dbReference>
<dbReference type="Pfam" id="PF06812">
    <property type="entry name" value="ImpA_N"/>
    <property type="match status" value="1"/>
</dbReference>
<dbReference type="InterPro" id="IPR010657">
    <property type="entry name" value="ImpA_N"/>
</dbReference>
<proteinExistence type="predicted"/>
<accession>A0ABY6J9Y2</accession>
<evidence type="ECO:0000259" key="1">
    <source>
        <dbReference type="Pfam" id="PF06812"/>
    </source>
</evidence>
<evidence type="ECO:0000313" key="2">
    <source>
        <dbReference type="EMBL" id="UYU30652.1"/>
    </source>
</evidence>
<feature type="domain" description="ImpA N-terminal" evidence="1">
    <location>
        <begin position="7"/>
        <end position="112"/>
    </location>
</feature>
<sequence length="444" mass="50044">MTTTPTDRHLNTGGDPRTFADYARLREEMNKLTHPARPDVNWLQAEQYCLNLFEHNGIELQTAAWYTLTRTQRAGLAGLNEGLALIEALIVRQWGAFWPQPVRARMEILSALSRRLQQAMRVITPTSTELGSLYQAEQHLTSIGEALQCLELKHASQTDALRTLIHSAAVRLENSGNGPESQDAVAYNGVALPPAVSETHARRVYVAPQQGMPAAKPWKPFAAGMLTMLVTTDFTRTLDERWVIDALESIDSHFDGEKGPQNSQAKMFYDSLIHNAENRRPPSPYPDKSQDQYLFDALHTNQMNVPEYVRRLIVKHDSDWHSTRDDTRWSSVFKDRDESPVVKLANGGFLDATHWMDKVPLLASQRSVWHFHPLEFLEAINPKGNCACGRDITLDELCDIAPKADKDILAQYLPAFNDGFREFGIITCREKAHFLAQCCHESGG</sequence>
<gene>
    <name evidence="2" type="ORF">KFZ77_12280</name>
</gene>
<keyword evidence="3" id="KW-1185">Reference proteome</keyword>
<name>A0ABY6J9Y2_9ENTR</name>
<dbReference type="PANTHER" id="PTHR37024">
    <property type="entry name" value="TYPE VI SECRETION SYSTEM DUF2094 AND IMPA-RELATED DOMAIN PROTEIN"/>
    <property type="match status" value="1"/>
</dbReference>
<evidence type="ECO:0000313" key="3">
    <source>
        <dbReference type="Proteomes" id="UP001156318"/>
    </source>
</evidence>
<organism evidence="2 3">
    <name type="scientific">Siccibacter colletis</name>
    <dbReference type="NCBI Taxonomy" id="1505757"/>
    <lineage>
        <taxon>Bacteria</taxon>
        <taxon>Pseudomonadati</taxon>
        <taxon>Pseudomonadota</taxon>
        <taxon>Gammaproteobacteria</taxon>
        <taxon>Enterobacterales</taxon>
        <taxon>Enterobacteriaceae</taxon>
        <taxon>Siccibacter</taxon>
    </lineage>
</organism>
<dbReference type="RefSeq" id="WP_264384355.1">
    <property type="nucleotide sequence ID" value="NZ_CP074352.1"/>
</dbReference>
<dbReference type="Proteomes" id="UP001156318">
    <property type="component" value="Chromosome"/>
</dbReference>
<protein>
    <submittedName>
        <fullName evidence="2">Type VI secretion system ImpA family N-terminal domain-containing protein</fullName>
    </submittedName>
</protein>
<reference evidence="2 3" key="1">
    <citation type="submission" date="2021-05" db="EMBL/GenBank/DDBJ databases">
        <title>Isolation, identification, and the growth promoting effects of Pantoea dispersa strain YSD J2 from the aboveground leaves of Cyperus esculentus L.Var. Sativus.</title>
        <authorList>
            <person name="Wang S."/>
            <person name="Tang X.M."/>
            <person name="Huang Y.N."/>
        </authorList>
    </citation>
    <scope>NUCLEOTIDE SEQUENCE [LARGE SCALE GENOMIC DNA]</scope>
    <source>
        <strain evidence="3">YSD YN2</strain>
    </source>
</reference>